<organism evidence="1 2">
    <name type="scientific">Sporolactobacillus inulinus</name>
    <dbReference type="NCBI Taxonomy" id="2078"/>
    <lineage>
        <taxon>Bacteria</taxon>
        <taxon>Bacillati</taxon>
        <taxon>Bacillota</taxon>
        <taxon>Bacilli</taxon>
        <taxon>Bacillales</taxon>
        <taxon>Sporolactobacillaceae</taxon>
        <taxon>Sporolactobacillus</taxon>
    </lineage>
</organism>
<proteinExistence type="predicted"/>
<dbReference type="AlphaFoldDB" id="A0A4Y1ZDL6"/>
<protein>
    <submittedName>
        <fullName evidence="1">Uncharacterized protein</fullName>
    </submittedName>
</protein>
<dbReference type="Proteomes" id="UP000319716">
    <property type="component" value="Unassembled WGS sequence"/>
</dbReference>
<sequence length="56" mass="6808">MRKRLIFNFHASIRLLLYTLTNAQLTHEFIMILRHRQLRHQKRRPPLGAALISLFR</sequence>
<accession>A0A4Y1ZDL6</accession>
<comment type="caution">
    <text evidence="1">The sequence shown here is derived from an EMBL/GenBank/DDBJ whole genome shotgun (WGS) entry which is preliminary data.</text>
</comment>
<evidence type="ECO:0000313" key="1">
    <source>
        <dbReference type="EMBL" id="GAY77206.1"/>
    </source>
</evidence>
<name>A0A4Y1ZDL6_9BACL</name>
<evidence type="ECO:0000313" key="2">
    <source>
        <dbReference type="Proteomes" id="UP000319716"/>
    </source>
</evidence>
<dbReference type="EMBL" id="BEXB01000022">
    <property type="protein sequence ID" value="GAY77206.1"/>
    <property type="molecule type" value="Genomic_DNA"/>
</dbReference>
<reference evidence="1 2" key="1">
    <citation type="submission" date="2017-11" db="EMBL/GenBank/DDBJ databases">
        <title>Draft Genome Sequence of Sporolactobacillus inulinus NBRC 111894 Isolated from Koso, a Japanese Sugar-Vegetable Fermented Beverage.</title>
        <authorList>
            <person name="Chiou T.Y."/>
            <person name="Oshima K."/>
            <person name="Suda W."/>
            <person name="Hattori M."/>
            <person name="Takahashi T."/>
        </authorList>
    </citation>
    <scope>NUCLEOTIDE SEQUENCE [LARGE SCALE GENOMIC DNA]</scope>
    <source>
        <strain evidence="1 2">NBRC111894</strain>
    </source>
</reference>
<gene>
    <name evidence="1" type="ORF">NBRC111894_2760</name>
</gene>